<evidence type="ECO:0000313" key="3">
    <source>
        <dbReference type="Proteomes" id="UP000799777"/>
    </source>
</evidence>
<dbReference type="PANTHER" id="PTHR42774:SF3">
    <property type="entry name" value="KETOHEXOKINASE"/>
    <property type="match status" value="1"/>
</dbReference>
<name>A0A9P4LQR8_9PLEO</name>
<reference evidence="2" key="1">
    <citation type="journal article" date="2020" name="Stud. Mycol.">
        <title>101 Dothideomycetes genomes: a test case for predicting lifestyles and emergence of pathogens.</title>
        <authorList>
            <person name="Haridas S."/>
            <person name="Albert R."/>
            <person name="Binder M."/>
            <person name="Bloem J."/>
            <person name="Labutti K."/>
            <person name="Salamov A."/>
            <person name="Andreopoulos B."/>
            <person name="Baker S."/>
            <person name="Barry K."/>
            <person name="Bills G."/>
            <person name="Bluhm B."/>
            <person name="Cannon C."/>
            <person name="Castanera R."/>
            <person name="Culley D."/>
            <person name="Daum C."/>
            <person name="Ezra D."/>
            <person name="Gonzalez J."/>
            <person name="Henrissat B."/>
            <person name="Kuo A."/>
            <person name="Liang C."/>
            <person name="Lipzen A."/>
            <person name="Lutzoni F."/>
            <person name="Magnuson J."/>
            <person name="Mondo S."/>
            <person name="Nolan M."/>
            <person name="Ohm R."/>
            <person name="Pangilinan J."/>
            <person name="Park H.-J."/>
            <person name="Ramirez L."/>
            <person name="Alfaro M."/>
            <person name="Sun H."/>
            <person name="Tritt A."/>
            <person name="Yoshinaga Y."/>
            <person name="Zwiers L.-H."/>
            <person name="Turgeon B."/>
            <person name="Goodwin S."/>
            <person name="Spatafora J."/>
            <person name="Crous P."/>
            <person name="Grigoriev I."/>
        </authorList>
    </citation>
    <scope>NUCLEOTIDE SEQUENCE</scope>
    <source>
        <strain evidence="2">CBS 110217</strain>
    </source>
</reference>
<dbReference type="InterPro" id="IPR052562">
    <property type="entry name" value="Ketohexokinase-related"/>
</dbReference>
<dbReference type="OrthoDB" id="204058at2759"/>
<sequence length="311" mass="35232">MSDKKAAWPTHIICVGAIYIDTIIRVPQFPAEDTKMRAESMLKRRGGNTANSLEVLSDLLDHVPEDLFDQQERASPLTTLYLMCVLPEEQSRDTIDIRSSIPKVNVHGIYREGCQHAASSMIVQSKDTGSRTIISHSGDLKEMTQPEFSQVFNRIMDNINPADLRNEKEKVWVHFEGRNPEVVIQCIRALRAMSSRIYISVECEKPERVVLMESAYEADVVFFSKLWVEAWEPDTDEELKVIDAVGAGDTFIAGILFCLTNHPRGNLAQHLEFATHIASKKVYQRGFRGLGTAMLSSPDDRPFRRILGLRR</sequence>
<dbReference type="PANTHER" id="PTHR42774">
    <property type="entry name" value="PHOSPHOTRANSFERASE SYSTEM TRANSPORT PROTEIN"/>
    <property type="match status" value="1"/>
</dbReference>
<dbReference type="InterPro" id="IPR029056">
    <property type="entry name" value="Ribokinase-like"/>
</dbReference>
<feature type="domain" description="Carbohydrate kinase PfkB" evidence="1">
    <location>
        <begin position="239"/>
        <end position="286"/>
    </location>
</feature>
<dbReference type="Pfam" id="PF00294">
    <property type="entry name" value="PfkB"/>
    <property type="match status" value="1"/>
</dbReference>
<dbReference type="SUPFAM" id="SSF53613">
    <property type="entry name" value="Ribokinase-like"/>
    <property type="match status" value="1"/>
</dbReference>
<evidence type="ECO:0000313" key="2">
    <source>
        <dbReference type="EMBL" id="KAF2034533.1"/>
    </source>
</evidence>
<protein>
    <submittedName>
        <fullName evidence="2">Ribokinase-like protein</fullName>
    </submittedName>
</protein>
<organism evidence="2 3">
    <name type="scientific">Setomelanomma holmii</name>
    <dbReference type="NCBI Taxonomy" id="210430"/>
    <lineage>
        <taxon>Eukaryota</taxon>
        <taxon>Fungi</taxon>
        <taxon>Dikarya</taxon>
        <taxon>Ascomycota</taxon>
        <taxon>Pezizomycotina</taxon>
        <taxon>Dothideomycetes</taxon>
        <taxon>Pleosporomycetidae</taxon>
        <taxon>Pleosporales</taxon>
        <taxon>Pleosporineae</taxon>
        <taxon>Phaeosphaeriaceae</taxon>
        <taxon>Setomelanomma</taxon>
    </lineage>
</organism>
<dbReference type="InterPro" id="IPR011611">
    <property type="entry name" value="PfkB_dom"/>
</dbReference>
<gene>
    <name evidence="2" type="ORF">EK21DRAFT_56473</name>
</gene>
<comment type="caution">
    <text evidence="2">The sequence shown here is derived from an EMBL/GenBank/DDBJ whole genome shotgun (WGS) entry which is preliminary data.</text>
</comment>
<proteinExistence type="predicted"/>
<keyword evidence="3" id="KW-1185">Reference proteome</keyword>
<dbReference type="Gene3D" id="3.40.1190.20">
    <property type="match status" value="2"/>
</dbReference>
<dbReference type="Proteomes" id="UP000799777">
    <property type="component" value="Unassembled WGS sequence"/>
</dbReference>
<evidence type="ECO:0000259" key="1">
    <source>
        <dbReference type="Pfam" id="PF00294"/>
    </source>
</evidence>
<dbReference type="AlphaFoldDB" id="A0A9P4LQR8"/>
<dbReference type="EMBL" id="ML978161">
    <property type="protein sequence ID" value="KAF2034533.1"/>
    <property type="molecule type" value="Genomic_DNA"/>
</dbReference>
<accession>A0A9P4LQR8</accession>